<accession>A0ABQ3F604</accession>
<protein>
    <submittedName>
        <fullName evidence="1">Lipoprotein</fullName>
    </submittedName>
</protein>
<evidence type="ECO:0000313" key="2">
    <source>
        <dbReference type="Proteomes" id="UP000658305"/>
    </source>
</evidence>
<reference evidence="2" key="1">
    <citation type="journal article" date="2019" name="Int. J. Syst. Evol. Microbiol.">
        <title>The Global Catalogue of Microorganisms (GCM) 10K type strain sequencing project: providing services to taxonomists for standard genome sequencing and annotation.</title>
        <authorList>
            <consortium name="The Broad Institute Genomics Platform"/>
            <consortium name="The Broad Institute Genome Sequencing Center for Infectious Disease"/>
            <person name="Wu L."/>
            <person name="Ma J."/>
        </authorList>
    </citation>
    <scope>NUCLEOTIDE SEQUENCE [LARGE SCALE GENOMIC DNA]</scope>
    <source>
        <strain evidence="2">KCTC 23298</strain>
    </source>
</reference>
<dbReference type="PANTHER" id="PTHR41913">
    <property type="entry name" value="DUF1684 DOMAIN-CONTAINING PROTEIN"/>
    <property type="match status" value="1"/>
</dbReference>
<keyword evidence="1" id="KW-0449">Lipoprotein</keyword>
<dbReference type="PANTHER" id="PTHR41913:SF1">
    <property type="entry name" value="DUF1684 DOMAIN-CONTAINING PROTEIN"/>
    <property type="match status" value="1"/>
</dbReference>
<keyword evidence="2" id="KW-1185">Reference proteome</keyword>
<evidence type="ECO:0000313" key="1">
    <source>
        <dbReference type="EMBL" id="GHC08454.1"/>
    </source>
</evidence>
<dbReference type="RefSeq" id="WP_189379867.1">
    <property type="nucleotide sequence ID" value="NZ_BMYI01000001.1"/>
</dbReference>
<dbReference type="EMBL" id="BMYI01000001">
    <property type="protein sequence ID" value="GHC08454.1"/>
    <property type="molecule type" value="Genomic_DNA"/>
</dbReference>
<gene>
    <name evidence="1" type="ORF">GCM10007291_00440</name>
</gene>
<organism evidence="1 2">
    <name type="scientific">Gemmobacter nanjingensis</name>
    <dbReference type="NCBI Taxonomy" id="488454"/>
    <lineage>
        <taxon>Bacteria</taxon>
        <taxon>Pseudomonadati</taxon>
        <taxon>Pseudomonadota</taxon>
        <taxon>Alphaproteobacteria</taxon>
        <taxon>Rhodobacterales</taxon>
        <taxon>Paracoccaceae</taxon>
        <taxon>Gemmobacter</taxon>
    </lineage>
</organism>
<sequence>MTPFDDWQAARLSALVAEDGWLNLTDRLELQPGRWTVGSGAGNDLRLSVGPERLGLLELAPDLAARFETVDGVEDFMPGAGGFPLLRVPPLLLELHIVEGAPALRVRQIDHPARAGFAGIERFPFDPAWVIAADWLALEVPITRQVEMVAGRSDAVTQTHVARFGHEGQKVSLVPTHVKGGKPMFVIRDATSGRETYGASRFLIGEVERNRVWLDFNRAFNPPCAYTEFAICPLPPPENRLSFAIRAGERAPKGH</sequence>
<dbReference type="Pfam" id="PF07920">
    <property type="entry name" value="DUF1684"/>
    <property type="match status" value="1"/>
</dbReference>
<comment type="caution">
    <text evidence="1">The sequence shown here is derived from an EMBL/GenBank/DDBJ whole genome shotgun (WGS) entry which is preliminary data.</text>
</comment>
<dbReference type="InterPro" id="IPR012467">
    <property type="entry name" value="DUF1684"/>
</dbReference>
<dbReference type="Proteomes" id="UP000658305">
    <property type="component" value="Unassembled WGS sequence"/>
</dbReference>
<proteinExistence type="predicted"/>
<name>A0ABQ3F604_9RHOB</name>